<reference evidence="1 2" key="1">
    <citation type="journal article" date="2010" name="Stand. Genomic Sci.">
        <title>Complete genome sequence of Ignisphaera aggregans type strain (AQ1.S1).</title>
        <authorList>
            <person name="Goker M."/>
            <person name="Held B."/>
            <person name="Lapidus A."/>
            <person name="Nolan M."/>
            <person name="Spring S."/>
            <person name="Yasawong M."/>
            <person name="Lucas S."/>
            <person name="Glavina Del Rio T."/>
            <person name="Tice H."/>
            <person name="Cheng J.F."/>
            <person name="Goodwin L."/>
            <person name="Tapia R."/>
            <person name="Pitluck S."/>
            <person name="Liolios K."/>
            <person name="Ivanova N."/>
            <person name="Mavromatis K."/>
            <person name="Mikhailova N."/>
            <person name="Pati A."/>
            <person name="Chen A."/>
            <person name="Palaniappan K."/>
            <person name="Brambilla E."/>
            <person name="Land M."/>
            <person name="Hauser L."/>
            <person name="Chang Y.J."/>
            <person name="Jeffries C.D."/>
            <person name="Brettin T."/>
            <person name="Detter J.C."/>
            <person name="Han C."/>
            <person name="Rohde M."/>
            <person name="Sikorski J."/>
            <person name="Woyke T."/>
            <person name="Bristow J."/>
            <person name="Eisen J.A."/>
            <person name="Markowitz V."/>
            <person name="Hugenholtz P."/>
            <person name="Kyrpides N.C."/>
            <person name="Klenk H.P."/>
        </authorList>
    </citation>
    <scope>NUCLEOTIDE SEQUENCE [LARGE SCALE GENOMIC DNA]</scope>
    <source>
        <strain evidence="2">DSM 17230 / JCM 13409 / AQ1.S1</strain>
    </source>
</reference>
<accession>E0SQY9</accession>
<evidence type="ECO:0000313" key="1">
    <source>
        <dbReference type="EMBL" id="ADM28319.1"/>
    </source>
</evidence>
<sequence>MRRIIVLLSFIGLVIVFSIILNKSLFLNNSTPNNSYTLATTTIIYIDLRNKSSISTIDYNNTEISIVLNPKDLYIRPFIVPRIEILEIIIKSARGNNNDVTGLILYIALQSSNGSLIHVIPKPIKIDTDKIVYQVPLVQGIGSLVIFNNDINEKRLNILFLSKELY</sequence>
<dbReference type="KEGG" id="iag:Igag_1517"/>
<name>E0SQY9_IGNAA</name>
<dbReference type="Proteomes" id="UP000001304">
    <property type="component" value="Chromosome"/>
</dbReference>
<dbReference type="AlphaFoldDB" id="E0SQY9"/>
<protein>
    <submittedName>
        <fullName evidence="1">Uncharacterized protein</fullName>
    </submittedName>
</protein>
<proteinExistence type="predicted"/>
<dbReference type="HOGENOM" id="CLU_1599002_0_0_2"/>
<organism evidence="1 2">
    <name type="scientific">Ignisphaera aggregans (strain DSM 17230 / JCM 13409 / AQ1.S1)</name>
    <dbReference type="NCBI Taxonomy" id="583356"/>
    <lineage>
        <taxon>Archaea</taxon>
        <taxon>Thermoproteota</taxon>
        <taxon>Thermoprotei</taxon>
        <taxon>Desulfurococcales</taxon>
        <taxon>Desulfurococcaceae</taxon>
        <taxon>Ignisphaera</taxon>
    </lineage>
</organism>
<evidence type="ECO:0000313" key="2">
    <source>
        <dbReference type="Proteomes" id="UP000001304"/>
    </source>
</evidence>
<keyword evidence="2" id="KW-1185">Reference proteome</keyword>
<dbReference type="EMBL" id="CP002098">
    <property type="protein sequence ID" value="ADM28319.1"/>
    <property type="molecule type" value="Genomic_DNA"/>
</dbReference>
<dbReference type="BioCyc" id="IAGG583356:GHAH-1508-MONOMER"/>
<gene>
    <name evidence="1" type="ordered locus">Igag_1517</name>
</gene>